<comment type="caution">
    <text evidence="2">The sequence shown here is derived from an EMBL/GenBank/DDBJ whole genome shotgun (WGS) entry which is preliminary data.</text>
</comment>
<dbReference type="Proteomes" id="UP001482620">
    <property type="component" value="Unassembled WGS sequence"/>
</dbReference>
<keyword evidence="1" id="KW-1133">Transmembrane helix</keyword>
<dbReference type="EMBL" id="JAHRIQ010012493">
    <property type="protein sequence ID" value="MEQ2224871.1"/>
    <property type="molecule type" value="Genomic_DNA"/>
</dbReference>
<protein>
    <submittedName>
        <fullName evidence="2">Uncharacterized protein</fullName>
    </submittedName>
</protein>
<keyword evidence="1" id="KW-0812">Transmembrane</keyword>
<proteinExistence type="predicted"/>
<evidence type="ECO:0000313" key="2">
    <source>
        <dbReference type="EMBL" id="MEQ2224871.1"/>
    </source>
</evidence>
<sequence>MLLTSFPTRCRWSHGDLEGDRCSLSGHQPLCNKRRTASTSAPGYFTPVELQTGLSLNLVFLKLIIFLLSFLLTSCLFHVGTASSSRLFWLRNLWNPMDRELLWTPYLAGSPN</sequence>
<feature type="transmembrane region" description="Helical" evidence="1">
    <location>
        <begin position="59"/>
        <end position="79"/>
    </location>
</feature>
<accession>A0ABV0SYE2</accession>
<keyword evidence="3" id="KW-1185">Reference proteome</keyword>
<organism evidence="2 3">
    <name type="scientific">Ilyodon furcidens</name>
    <name type="common">goldbreast splitfin</name>
    <dbReference type="NCBI Taxonomy" id="33524"/>
    <lineage>
        <taxon>Eukaryota</taxon>
        <taxon>Metazoa</taxon>
        <taxon>Chordata</taxon>
        <taxon>Craniata</taxon>
        <taxon>Vertebrata</taxon>
        <taxon>Euteleostomi</taxon>
        <taxon>Actinopterygii</taxon>
        <taxon>Neopterygii</taxon>
        <taxon>Teleostei</taxon>
        <taxon>Neoteleostei</taxon>
        <taxon>Acanthomorphata</taxon>
        <taxon>Ovalentaria</taxon>
        <taxon>Atherinomorphae</taxon>
        <taxon>Cyprinodontiformes</taxon>
        <taxon>Goodeidae</taxon>
        <taxon>Ilyodon</taxon>
    </lineage>
</organism>
<evidence type="ECO:0000313" key="3">
    <source>
        <dbReference type="Proteomes" id="UP001482620"/>
    </source>
</evidence>
<evidence type="ECO:0000256" key="1">
    <source>
        <dbReference type="SAM" id="Phobius"/>
    </source>
</evidence>
<keyword evidence="1" id="KW-0472">Membrane</keyword>
<gene>
    <name evidence="2" type="ORF">ILYODFUR_011852</name>
</gene>
<name>A0ABV0SYE2_9TELE</name>
<reference evidence="2 3" key="1">
    <citation type="submission" date="2021-06" db="EMBL/GenBank/DDBJ databases">
        <authorList>
            <person name="Palmer J.M."/>
        </authorList>
    </citation>
    <scope>NUCLEOTIDE SEQUENCE [LARGE SCALE GENOMIC DNA]</scope>
    <source>
        <strain evidence="3">if_2019</strain>
        <tissue evidence="2">Muscle</tissue>
    </source>
</reference>